<dbReference type="GO" id="GO:0005880">
    <property type="term" value="C:nuclear microtubule"/>
    <property type="evidence" value="ECO:0007669"/>
    <property type="project" value="TreeGrafter"/>
</dbReference>
<dbReference type="GO" id="GO:0005737">
    <property type="term" value="C:cytoplasm"/>
    <property type="evidence" value="ECO:0007669"/>
    <property type="project" value="TreeGrafter"/>
</dbReference>
<dbReference type="RefSeq" id="XP_027339672.1">
    <property type="nucleotide sequence ID" value="XM_027483871.1"/>
</dbReference>
<dbReference type="GO" id="GO:0008017">
    <property type="term" value="F:microtubule binding"/>
    <property type="evidence" value="ECO:0007669"/>
    <property type="project" value="TreeGrafter"/>
</dbReference>
<dbReference type="Proteomes" id="UP000694853">
    <property type="component" value="Unplaced"/>
</dbReference>
<dbReference type="KEGG" id="aprc:113853302"/>
<dbReference type="GeneID" id="113853302"/>
<sequence length="97" mass="10736">MSGNVRVDVKELGEALNSALTMMETMISNIQRFMPKAEETDISISELARVAGGERALIGECGYLLSKTYKSQVEECSLRGQLIQLHSICQKNNKSIE</sequence>
<protein>
    <submittedName>
        <fullName evidence="3">Protein ENDOSPERM DEFECTIVE 1-like</fullName>
    </submittedName>
</protein>
<comment type="similarity">
    <text evidence="1">Belongs to the QWRF family.</text>
</comment>
<evidence type="ECO:0000256" key="1">
    <source>
        <dbReference type="ARBA" id="ARBA00010016"/>
    </source>
</evidence>
<dbReference type="Pfam" id="PF04484">
    <property type="entry name" value="QWRF"/>
    <property type="match status" value="1"/>
</dbReference>
<dbReference type="AlphaFoldDB" id="A0A8B8K7B8"/>
<dbReference type="PANTHER" id="PTHR31807:SF6">
    <property type="entry name" value="PROTEIN ENDOSPERM DEFECTIVE 1-RELATED"/>
    <property type="match status" value="1"/>
</dbReference>
<dbReference type="PANTHER" id="PTHR31807">
    <property type="entry name" value="AUGMIN FAMILY MEMBER"/>
    <property type="match status" value="1"/>
</dbReference>
<evidence type="ECO:0000313" key="3">
    <source>
        <dbReference type="RefSeq" id="XP_027339672.1"/>
    </source>
</evidence>
<accession>A0A8B8K7B8</accession>
<dbReference type="OrthoDB" id="542108at2759"/>
<dbReference type="InterPro" id="IPR007573">
    <property type="entry name" value="QWRF"/>
</dbReference>
<name>A0A8B8K7B8_ABRPR</name>
<reference evidence="2" key="1">
    <citation type="journal article" date="2019" name="Toxins">
        <title>Detection of Abrin-Like and Prepropulchellin-Like Toxin Genes and Transcripts Using Whole Genome Sequencing and Full-Length Transcript Sequencing of Abrus precatorius.</title>
        <authorList>
            <person name="Hovde B.T."/>
            <person name="Daligault H.E."/>
            <person name="Hanschen E.R."/>
            <person name="Kunde Y.A."/>
            <person name="Johnson M.B."/>
            <person name="Starkenburg S.R."/>
            <person name="Johnson S.L."/>
        </authorList>
    </citation>
    <scope>NUCLEOTIDE SEQUENCE [LARGE SCALE GENOMIC DNA]</scope>
</reference>
<organism evidence="2 3">
    <name type="scientific">Abrus precatorius</name>
    <name type="common">Indian licorice</name>
    <name type="synonym">Glycine abrus</name>
    <dbReference type="NCBI Taxonomy" id="3816"/>
    <lineage>
        <taxon>Eukaryota</taxon>
        <taxon>Viridiplantae</taxon>
        <taxon>Streptophyta</taxon>
        <taxon>Embryophyta</taxon>
        <taxon>Tracheophyta</taxon>
        <taxon>Spermatophyta</taxon>
        <taxon>Magnoliopsida</taxon>
        <taxon>eudicotyledons</taxon>
        <taxon>Gunneridae</taxon>
        <taxon>Pentapetalae</taxon>
        <taxon>rosids</taxon>
        <taxon>fabids</taxon>
        <taxon>Fabales</taxon>
        <taxon>Fabaceae</taxon>
        <taxon>Papilionoideae</taxon>
        <taxon>50 kb inversion clade</taxon>
        <taxon>NPAAA clade</taxon>
        <taxon>indigoferoid/millettioid clade</taxon>
        <taxon>Abreae</taxon>
        <taxon>Abrus</taxon>
    </lineage>
</organism>
<gene>
    <name evidence="3" type="primary">LOC113853302</name>
</gene>
<keyword evidence="2" id="KW-1185">Reference proteome</keyword>
<dbReference type="GO" id="GO:0051225">
    <property type="term" value="P:spindle assembly"/>
    <property type="evidence" value="ECO:0007669"/>
    <property type="project" value="TreeGrafter"/>
</dbReference>
<evidence type="ECO:0000313" key="2">
    <source>
        <dbReference type="Proteomes" id="UP000694853"/>
    </source>
</evidence>
<reference evidence="3" key="2">
    <citation type="submission" date="2025-08" db="UniProtKB">
        <authorList>
            <consortium name="RefSeq"/>
        </authorList>
    </citation>
    <scope>IDENTIFICATION</scope>
    <source>
        <tissue evidence="3">Young leaves</tissue>
    </source>
</reference>
<proteinExistence type="inferred from homology"/>